<evidence type="ECO:0000256" key="2">
    <source>
        <dbReference type="ARBA" id="ARBA00023002"/>
    </source>
</evidence>
<keyword evidence="5" id="KW-1185">Reference proteome</keyword>
<protein>
    <submittedName>
        <fullName evidence="4">Related to hypercellular protein (HypA)</fullName>
    </submittedName>
</protein>
<dbReference type="EMBL" id="FJUX01000014">
    <property type="protein sequence ID" value="CZS92883.1"/>
    <property type="molecule type" value="Genomic_DNA"/>
</dbReference>
<dbReference type="Proteomes" id="UP000178912">
    <property type="component" value="Unassembled WGS sequence"/>
</dbReference>
<dbReference type="Pfam" id="PF00106">
    <property type="entry name" value="adh_short"/>
    <property type="match status" value="1"/>
</dbReference>
<sequence length="392" mass="42889">MAERKMSEAGIKIQIPPVSFPTHNSPRIWFLTSALSPLAVRLMRLLLAHGDYVAAGLPPSEIEDEERSAEYKELINECKGGRRDREGWKDRIRGIRCDGRVMGQCGAAVAEAVAVFGRIDILLCCTSEAVVGTVEELSTTYATQNLVRDQFEIIFFSQVNYIKATLPLLRKRANGHIIILTGITGHFGTPGMPMYSAATWAIEGYCDSLTYEIAPFNIKLTIVQPNKEITVLTNKIIFAPQLNQYDSANNPAPGLRDILTNVLNSHPETRITPAGGEEKGRHGKESIISRYPRLPSEVKDRLVLETVHALAAIGGHENPPARHIVGYEGVASVKEKLKTVSEELEDFVQVSCAVDIFKSEVKRDALTGPKVDMAGGSNINIGSAQPGQSSSR</sequence>
<comment type="similarity">
    <text evidence="1">Belongs to the short-chain dehydrogenases/reductases (SDR) family.</text>
</comment>
<dbReference type="InterPro" id="IPR002347">
    <property type="entry name" value="SDR_fam"/>
</dbReference>
<dbReference type="Gene3D" id="3.40.50.720">
    <property type="entry name" value="NAD(P)-binding Rossmann-like Domain"/>
    <property type="match status" value="1"/>
</dbReference>
<keyword evidence="2" id="KW-0560">Oxidoreductase</keyword>
<evidence type="ECO:0000256" key="3">
    <source>
        <dbReference type="SAM" id="MobiDB-lite"/>
    </source>
</evidence>
<dbReference type="AlphaFoldDB" id="A0A1E1K4B1"/>
<dbReference type="PANTHER" id="PTHR43976">
    <property type="entry name" value="SHORT CHAIN DEHYDROGENASE"/>
    <property type="match status" value="1"/>
</dbReference>
<evidence type="ECO:0000256" key="1">
    <source>
        <dbReference type="ARBA" id="ARBA00006484"/>
    </source>
</evidence>
<reference evidence="5" key="1">
    <citation type="submission" date="2016-03" db="EMBL/GenBank/DDBJ databases">
        <authorList>
            <person name="Guldener U."/>
        </authorList>
    </citation>
    <scope>NUCLEOTIDE SEQUENCE [LARGE SCALE GENOMIC DNA]</scope>
    <source>
        <strain evidence="5">04CH-RAC-A.6.1</strain>
    </source>
</reference>
<name>A0A1E1K4B1_9HELO</name>
<evidence type="ECO:0000313" key="4">
    <source>
        <dbReference type="EMBL" id="CZS92883.1"/>
    </source>
</evidence>
<dbReference type="OrthoDB" id="1933717at2759"/>
<accession>A0A1E1K4B1</accession>
<evidence type="ECO:0000313" key="5">
    <source>
        <dbReference type="Proteomes" id="UP000178912"/>
    </source>
</evidence>
<proteinExistence type="inferred from homology"/>
<dbReference type="GO" id="GO:0016491">
    <property type="term" value="F:oxidoreductase activity"/>
    <property type="evidence" value="ECO:0007669"/>
    <property type="project" value="UniProtKB-KW"/>
</dbReference>
<organism evidence="4 5">
    <name type="scientific">Rhynchosporium agropyri</name>
    <dbReference type="NCBI Taxonomy" id="914238"/>
    <lineage>
        <taxon>Eukaryota</taxon>
        <taxon>Fungi</taxon>
        <taxon>Dikarya</taxon>
        <taxon>Ascomycota</taxon>
        <taxon>Pezizomycotina</taxon>
        <taxon>Leotiomycetes</taxon>
        <taxon>Helotiales</taxon>
        <taxon>Ploettnerulaceae</taxon>
        <taxon>Rhynchosporium</taxon>
    </lineage>
</organism>
<gene>
    <name evidence="4" type="ORF">RAG0_03391</name>
</gene>
<dbReference type="InterPro" id="IPR051911">
    <property type="entry name" value="SDR_oxidoreductase"/>
</dbReference>
<feature type="region of interest" description="Disordered" evidence="3">
    <location>
        <begin position="369"/>
        <end position="392"/>
    </location>
</feature>
<dbReference type="SUPFAM" id="SSF51735">
    <property type="entry name" value="NAD(P)-binding Rossmann-fold domains"/>
    <property type="match status" value="1"/>
</dbReference>
<dbReference type="InterPro" id="IPR036291">
    <property type="entry name" value="NAD(P)-bd_dom_sf"/>
</dbReference>
<feature type="compositionally biased region" description="Polar residues" evidence="3">
    <location>
        <begin position="377"/>
        <end position="392"/>
    </location>
</feature>
<dbReference type="PANTHER" id="PTHR43976:SF16">
    <property type="entry name" value="SHORT-CHAIN DEHYDROGENASE_REDUCTASE FAMILY PROTEIN"/>
    <property type="match status" value="1"/>
</dbReference>